<comment type="caution">
    <text evidence="5">The sequence shown here is derived from an EMBL/GenBank/DDBJ whole genome shotgun (WGS) entry which is preliminary data.</text>
</comment>
<dbReference type="SUPFAM" id="SSF51445">
    <property type="entry name" value="(Trans)glycosidases"/>
    <property type="match status" value="1"/>
</dbReference>
<name>A0A139KVK7_9BACE</name>
<gene>
    <name evidence="5" type="ORF">HMPREF2531_04363</name>
</gene>
<proteinExistence type="inferred from homology"/>
<feature type="signal peptide" evidence="3">
    <location>
        <begin position="1"/>
        <end position="27"/>
    </location>
</feature>
<keyword evidence="3" id="KW-0732">Signal</keyword>
<evidence type="ECO:0000259" key="4">
    <source>
        <dbReference type="Pfam" id="PF01301"/>
    </source>
</evidence>
<evidence type="ECO:0000313" key="5">
    <source>
        <dbReference type="EMBL" id="KXT43217.1"/>
    </source>
</evidence>
<dbReference type="AlphaFoldDB" id="A0A139KVK7"/>
<dbReference type="InterPro" id="IPR031330">
    <property type="entry name" value="Gly_Hdrlase_35_cat"/>
</dbReference>
<dbReference type="InterPro" id="IPR001944">
    <property type="entry name" value="Glycoside_Hdrlase_35"/>
</dbReference>
<dbReference type="InterPro" id="IPR017853">
    <property type="entry name" value="GH"/>
</dbReference>
<dbReference type="Gene3D" id="3.20.20.80">
    <property type="entry name" value="Glycosidases"/>
    <property type="match status" value="1"/>
</dbReference>
<organism evidence="5">
    <name type="scientific">Bacteroides intestinalis</name>
    <dbReference type="NCBI Taxonomy" id="329854"/>
    <lineage>
        <taxon>Bacteria</taxon>
        <taxon>Pseudomonadati</taxon>
        <taxon>Bacteroidota</taxon>
        <taxon>Bacteroidia</taxon>
        <taxon>Bacteroidales</taxon>
        <taxon>Bacteroidaceae</taxon>
        <taxon>Bacteroides</taxon>
    </lineage>
</organism>
<protein>
    <submittedName>
        <fullName evidence="5">Glycosyl hydrolase family 35</fullName>
    </submittedName>
</protein>
<keyword evidence="5" id="KW-0378">Hydrolase</keyword>
<accession>A0A139KVK7</accession>
<dbReference type="Pfam" id="PF01301">
    <property type="entry name" value="Glyco_hydro_35"/>
    <property type="match status" value="1"/>
</dbReference>
<dbReference type="EMBL" id="LTDF01000160">
    <property type="protein sequence ID" value="KXT43217.1"/>
    <property type="molecule type" value="Genomic_DNA"/>
</dbReference>
<reference evidence="5 6" key="1">
    <citation type="submission" date="2016-02" db="EMBL/GenBank/DDBJ databases">
        <authorList>
            <person name="Wen L."/>
            <person name="He K."/>
            <person name="Yang H."/>
        </authorList>
    </citation>
    <scope>NUCLEOTIDE SEQUENCE [LARGE SCALE GENOMIC DNA]</scope>
    <source>
        <strain evidence="5 6">KLE1704</strain>
    </source>
</reference>
<feature type="chain" id="PRO_5007486829" evidence="3">
    <location>
        <begin position="28"/>
        <end position="803"/>
    </location>
</feature>
<evidence type="ECO:0000256" key="1">
    <source>
        <dbReference type="ARBA" id="ARBA00009809"/>
    </source>
</evidence>
<dbReference type="GO" id="GO:0004553">
    <property type="term" value="F:hydrolase activity, hydrolyzing O-glycosyl compounds"/>
    <property type="evidence" value="ECO:0007669"/>
    <property type="project" value="InterPro"/>
</dbReference>
<dbReference type="PRINTS" id="PR00742">
    <property type="entry name" value="GLHYDRLASE35"/>
</dbReference>
<dbReference type="GO" id="GO:0005975">
    <property type="term" value="P:carbohydrate metabolic process"/>
    <property type="evidence" value="ECO:0007669"/>
    <property type="project" value="InterPro"/>
</dbReference>
<comment type="similarity">
    <text evidence="1 2">Belongs to the glycosyl hydrolase 35 family.</text>
</comment>
<evidence type="ECO:0000256" key="2">
    <source>
        <dbReference type="RuleBase" id="RU003679"/>
    </source>
</evidence>
<dbReference type="PATRIC" id="fig|329854.7.peg.4437"/>
<feature type="domain" description="Glycoside hydrolase 35 catalytic" evidence="4">
    <location>
        <begin position="68"/>
        <end position="431"/>
    </location>
</feature>
<dbReference type="Proteomes" id="UP000070319">
    <property type="component" value="Unassembled WGS sequence"/>
</dbReference>
<evidence type="ECO:0000256" key="3">
    <source>
        <dbReference type="SAM" id="SignalP"/>
    </source>
</evidence>
<sequence>MRAMYKRSLFWWTLLSFISGYCYRANAQSAYQINLDIPDKIIETGYLDLGGVAPDGGSISVNSYYMELNESPFIPIMGEIHYTRIPNEQWEEQILKVKSGGVNVICTYVFWNIHEETEGVFDWDGDKDLRKFISLCQKHNMKTLVRIGPFCHGEIRNGGIPDWLYGRPFLIRTNDREYLKYVDRLYAEIASQLEGFFHKDGGCIIGIQLENELQHSAAPWAIRYPDQPIDYTVADYDVQNTKFGVSVQEQDIQSPEAGNQHMKTLKEIALSHGMEVPLYTATGWGNAAIIPQEVIPVTAAYTYPTWADIGMSSFYLFRDIHTTPDYSPVRYEGYRYPSFCAEMGVGIQMTYGRRPRIPAEAGEGLMIRSLGSGANGIGYYMYHGGITPQGKKGFFSDEPSGVPKMSYDFQAPIGEFGHTRASYHSLRIIHHFVNDFGHLLAPMGVVLPEHSDTITPSNTHTLRYAVRKKENAGFVFITNFQDHCKREDLRDVSLTLKLASETVRFPQDGTVTVVKNANIILPFNMDLDGILLKSATLQPLARITSGGKKHYFFFAPEGMKPEYIFAENTVKGGTKKLIPVPGLNSTVRLKSIAGKEILITTLTREQALAACKVTVGKEEKLLITSADVLQEDAKVRIQSTDTILKAVAFPAGRFITETSAKINKKKYYSEILFTKEGVHISPEVYMASERRFQVHLPEGAFRDVSDLILSIDYIGDTGAAFINGEMVADNFYHGSPWRIGLKRYAEAIQNDGIYFYLQQLFADATYLQDLPEGLRLDFSKGGVCQLNKIQVIPEYYATFTIGD</sequence>
<evidence type="ECO:0000313" key="6">
    <source>
        <dbReference type="Proteomes" id="UP000070319"/>
    </source>
</evidence>
<dbReference type="PANTHER" id="PTHR23421">
    <property type="entry name" value="BETA-GALACTOSIDASE RELATED"/>
    <property type="match status" value="1"/>
</dbReference>